<feature type="domain" description="YjiS-like" evidence="1">
    <location>
        <begin position="27"/>
        <end position="59"/>
    </location>
</feature>
<evidence type="ECO:0000259" key="1">
    <source>
        <dbReference type="Pfam" id="PF06568"/>
    </source>
</evidence>
<dbReference type="EMBL" id="JAICBX010000002">
    <property type="protein sequence ID" value="MBW8637639.1"/>
    <property type="molecule type" value="Genomic_DNA"/>
</dbReference>
<gene>
    <name evidence="2" type="ORF">K1W69_10620</name>
</gene>
<dbReference type="RefSeq" id="WP_220228325.1">
    <property type="nucleotide sequence ID" value="NZ_JAICBX010000002.1"/>
</dbReference>
<dbReference type="AlphaFoldDB" id="A0AAE2ZJ25"/>
<organism evidence="2 3">
    <name type="scientific">Flavimaribacter sediminis</name>
    <dbReference type="NCBI Taxonomy" id="2865987"/>
    <lineage>
        <taxon>Bacteria</taxon>
        <taxon>Pseudomonadati</taxon>
        <taxon>Pseudomonadota</taxon>
        <taxon>Alphaproteobacteria</taxon>
        <taxon>Hyphomicrobiales</taxon>
        <taxon>Rhizobiaceae</taxon>
        <taxon>Flavimaribacter</taxon>
    </lineage>
</organism>
<dbReference type="InterPro" id="IPR009506">
    <property type="entry name" value="YjiS-like"/>
</dbReference>
<sequence>MNTTTTHGAEDAFAGSIWRRVMGVPGRVRAANRNRREHAALLAMSSHELRDIGLCRGDVAFGVSSGRGVFRDID</sequence>
<accession>A0AAE2ZJ25</accession>
<proteinExistence type="predicted"/>
<name>A0AAE2ZJ25_9HYPH</name>
<evidence type="ECO:0000313" key="3">
    <source>
        <dbReference type="Proteomes" id="UP001196509"/>
    </source>
</evidence>
<comment type="caution">
    <text evidence="2">The sequence shown here is derived from an EMBL/GenBank/DDBJ whole genome shotgun (WGS) entry which is preliminary data.</text>
</comment>
<protein>
    <submittedName>
        <fullName evidence="2">DUF1127 domain-containing protein</fullName>
    </submittedName>
</protein>
<dbReference type="Pfam" id="PF06568">
    <property type="entry name" value="YjiS-like"/>
    <property type="match status" value="1"/>
</dbReference>
<dbReference type="Proteomes" id="UP001196509">
    <property type="component" value="Unassembled WGS sequence"/>
</dbReference>
<evidence type="ECO:0000313" key="2">
    <source>
        <dbReference type="EMBL" id="MBW8637639.1"/>
    </source>
</evidence>
<reference evidence="2" key="1">
    <citation type="submission" date="2021-08" db="EMBL/GenBank/DDBJ databases">
        <title>Hoeflea bacterium WL0058 sp. nov., isolated from the sediment.</title>
        <authorList>
            <person name="Wang L."/>
            <person name="Zhang D."/>
        </authorList>
    </citation>
    <scope>NUCLEOTIDE SEQUENCE</scope>
    <source>
        <strain evidence="2">WL0058</strain>
    </source>
</reference>
<keyword evidence="3" id="KW-1185">Reference proteome</keyword>